<dbReference type="Pfam" id="PF02082">
    <property type="entry name" value="Rrf2"/>
    <property type="match status" value="1"/>
</dbReference>
<dbReference type="PROSITE" id="PS51197">
    <property type="entry name" value="HTH_RRF2_2"/>
    <property type="match status" value="1"/>
</dbReference>
<dbReference type="PANTHER" id="PTHR33221:SF4">
    <property type="entry name" value="HTH-TYPE TRANSCRIPTIONAL REPRESSOR NSRR"/>
    <property type="match status" value="1"/>
</dbReference>
<dbReference type="Gene3D" id="1.10.10.10">
    <property type="entry name" value="Winged helix-like DNA-binding domain superfamily/Winged helix DNA-binding domain"/>
    <property type="match status" value="1"/>
</dbReference>
<evidence type="ECO:0000313" key="2">
    <source>
        <dbReference type="EMBL" id="MFG6459750.1"/>
    </source>
</evidence>
<evidence type="ECO:0000313" key="3">
    <source>
        <dbReference type="Proteomes" id="UP001606305"/>
    </source>
</evidence>
<dbReference type="PANTHER" id="PTHR33221">
    <property type="entry name" value="WINGED HELIX-TURN-HELIX TRANSCRIPTIONAL REGULATOR, RRF2 FAMILY"/>
    <property type="match status" value="1"/>
</dbReference>
<name>A0ABW7GD28_9BURK</name>
<keyword evidence="1" id="KW-0238">DNA-binding</keyword>
<comment type="caution">
    <text evidence="2">The sequence shown here is derived from an EMBL/GenBank/DDBJ whole genome shotgun (WGS) entry which is preliminary data.</text>
</comment>
<accession>A0ABW7GD28</accession>
<protein>
    <submittedName>
        <fullName evidence="2">Rrf2 family transcriptional regulator</fullName>
    </submittedName>
</protein>
<dbReference type="Proteomes" id="UP001606305">
    <property type="component" value="Unassembled WGS sequence"/>
</dbReference>
<dbReference type="EMBL" id="JBIGIA010000030">
    <property type="protein sequence ID" value="MFG6459750.1"/>
    <property type="molecule type" value="Genomic_DNA"/>
</dbReference>
<gene>
    <name evidence="2" type="ORF">ACG00X_23230</name>
</gene>
<dbReference type="InterPro" id="IPR000944">
    <property type="entry name" value="Tscrpt_reg_Rrf2"/>
</dbReference>
<dbReference type="NCBIfam" id="TIGR00738">
    <property type="entry name" value="rrf2_super"/>
    <property type="match status" value="1"/>
</dbReference>
<sequence>MKLTAFTDYSLRVLIYLATEPDRRATVGEICAAFDIKPNHLTKVVHHLARCGWVATLRGKGGGLVLALPAEQIGIGRVVRDTEGAARPAECFGAEPSHCAIAPSCRLKGVLAEAVDAFHAVLDRYTLADISRNRKALAGVLHFHRARAA</sequence>
<dbReference type="RefSeq" id="WP_394492077.1">
    <property type="nucleotide sequence ID" value="NZ_JBIGIA010000030.1"/>
</dbReference>
<dbReference type="SUPFAM" id="SSF46785">
    <property type="entry name" value="Winged helix' DNA-binding domain"/>
    <property type="match status" value="1"/>
</dbReference>
<dbReference type="InterPro" id="IPR036388">
    <property type="entry name" value="WH-like_DNA-bd_sf"/>
</dbReference>
<proteinExistence type="predicted"/>
<dbReference type="InterPro" id="IPR036390">
    <property type="entry name" value="WH_DNA-bd_sf"/>
</dbReference>
<organism evidence="2 3">
    <name type="scientific">Pelomonas nitida</name>
    <dbReference type="NCBI Taxonomy" id="3299027"/>
    <lineage>
        <taxon>Bacteria</taxon>
        <taxon>Pseudomonadati</taxon>
        <taxon>Pseudomonadota</taxon>
        <taxon>Betaproteobacteria</taxon>
        <taxon>Burkholderiales</taxon>
        <taxon>Sphaerotilaceae</taxon>
        <taxon>Roseateles</taxon>
    </lineage>
</organism>
<evidence type="ECO:0000256" key="1">
    <source>
        <dbReference type="ARBA" id="ARBA00023125"/>
    </source>
</evidence>
<keyword evidence="3" id="KW-1185">Reference proteome</keyword>
<reference evidence="2 3" key="1">
    <citation type="submission" date="2024-09" db="EMBL/GenBank/DDBJ databases">
        <title>Novel species of the genus Pelomonas and Roseateles isolated from streams.</title>
        <authorList>
            <person name="Lu H."/>
        </authorList>
    </citation>
    <scope>NUCLEOTIDE SEQUENCE [LARGE SCALE GENOMIC DNA]</scope>
    <source>
        <strain evidence="2 3">BYS96W</strain>
    </source>
</reference>